<evidence type="ECO:0000256" key="3">
    <source>
        <dbReference type="ARBA" id="ARBA00022574"/>
    </source>
</evidence>
<keyword evidence="4" id="KW-0677">Repeat</keyword>
<dbReference type="InterPro" id="IPR036322">
    <property type="entry name" value="WD40_repeat_dom_sf"/>
</dbReference>
<evidence type="ECO:0000256" key="8">
    <source>
        <dbReference type="PROSITE-ProRule" id="PRU00221"/>
    </source>
</evidence>
<dbReference type="Proteomes" id="UP001465755">
    <property type="component" value="Unassembled WGS sequence"/>
</dbReference>
<dbReference type="Gene3D" id="2.130.10.10">
    <property type="entry name" value="YVTN repeat-like/Quinoprotein amine dehydrogenase"/>
    <property type="match status" value="2"/>
</dbReference>
<evidence type="ECO:0000256" key="7">
    <source>
        <dbReference type="ARBA" id="ARBA00023274"/>
    </source>
</evidence>
<comment type="similarity">
    <text evidence="2 9">Belongs to the universal ribosomal protein uL3 family.</text>
</comment>
<keyword evidence="3 8" id="KW-0853">WD repeat</keyword>
<gene>
    <name evidence="14" type="ORF">WJX73_006898</name>
</gene>
<dbReference type="PROSITE" id="PS00678">
    <property type="entry name" value="WD_REPEATS_1"/>
    <property type="match status" value="2"/>
</dbReference>
<feature type="region of interest" description="Disordered" evidence="10">
    <location>
        <begin position="335"/>
        <end position="424"/>
    </location>
</feature>
<evidence type="ECO:0000256" key="5">
    <source>
        <dbReference type="ARBA" id="ARBA00022980"/>
    </source>
</evidence>
<dbReference type="GO" id="GO:0006261">
    <property type="term" value="P:DNA-templated DNA replication"/>
    <property type="evidence" value="ECO:0007669"/>
    <property type="project" value="TreeGrafter"/>
</dbReference>
<evidence type="ECO:0000256" key="9">
    <source>
        <dbReference type="RuleBase" id="RU003905"/>
    </source>
</evidence>
<dbReference type="InterPro" id="IPR019775">
    <property type="entry name" value="WD40_repeat_CS"/>
</dbReference>
<dbReference type="FunFam" id="2.40.30.10:FF:000004">
    <property type="entry name" value="50S ribosomal protein L3"/>
    <property type="match status" value="1"/>
</dbReference>
<evidence type="ECO:0000259" key="11">
    <source>
        <dbReference type="Pfam" id="PF12341"/>
    </source>
</evidence>
<dbReference type="GO" id="GO:0003735">
    <property type="term" value="F:structural constituent of ribosome"/>
    <property type="evidence" value="ECO:0007669"/>
    <property type="project" value="InterPro"/>
</dbReference>
<dbReference type="InterPro" id="IPR057646">
    <property type="entry name" value="WD40_WDHD1_1st"/>
</dbReference>
<dbReference type="InterPro" id="IPR001680">
    <property type="entry name" value="WD40_rpt"/>
</dbReference>
<dbReference type="PROSITE" id="PS50294">
    <property type="entry name" value="WD_REPEATS_REGION"/>
    <property type="match status" value="1"/>
</dbReference>
<dbReference type="InterPro" id="IPR009000">
    <property type="entry name" value="Transl_B-barrel_sf"/>
</dbReference>
<keyword evidence="7 9" id="KW-0687">Ribonucleoprotein</keyword>
<keyword evidence="6" id="KW-0539">Nucleus</keyword>
<evidence type="ECO:0000256" key="6">
    <source>
        <dbReference type="ARBA" id="ARBA00023242"/>
    </source>
</evidence>
<feature type="repeat" description="WD" evidence="8">
    <location>
        <begin position="240"/>
        <end position="281"/>
    </location>
</feature>
<protein>
    <submittedName>
        <fullName evidence="14">Uncharacterized protein</fullName>
    </submittedName>
</protein>
<dbReference type="PROSITE" id="PS50082">
    <property type="entry name" value="WD_REPEATS_2"/>
    <property type="match status" value="2"/>
</dbReference>
<dbReference type="Pfam" id="PF24817">
    <property type="entry name" value="WD40_WDHD1_1st"/>
    <property type="match status" value="1"/>
</dbReference>
<keyword evidence="5 9" id="KW-0689">Ribosomal protein</keyword>
<dbReference type="HAMAP" id="MF_01325_B">
    <property type="entry name" value="Ribosomal_uL3_B"/>
    <property type="match status" value="1"/>
</dbReference>
<sequence>MSIESLDGLAGRVCDSQPDGSCNLGFFRKAGESHVVSCGTDACLSIRSAAALDQKPVTHFFTKEAVHLTCLAVSPTGEYLATGDISCWIKAYKLPGLEFDRILTRTSLPMRALAFSPSGAMLACGGDDGNVKMVRFQDTKVCTTLVSGSYIRFMAYDPKHELMATCSADGSLRVWEIAAPEKKKMITLIRGAMPRMSGETSGRNPAAWEPHRGSFLAVAGPNNDVTLYERDTWKPCGVLKGAHKERVNAIAISSDGTHLASASCDRTLAVWNLKRHELMDSRRTNAILSDLAWEPDSPKLVGIGEEGTLYEWSEAIPRGLVERGGMIDDLAAAAGLSDDDGDRHQDTYNFDAGASPSNDKRPSTSPPRGSRDVLRECGLGDDSGGEDAGSLGDFIDNDMEPGNSGRGDAERAARGPTMVSPPRHRRAPYVPPAMQPQEAIQPGATPAGQESKRRWLAYHDRGGINSRVDDGGFNAVEVVLHDTSLSRRRPPLFNDFHRFEMAALGDKGPFYASRANSDTPSMLNFRHLESWAANADWTLALPDGEDAVAVAAGRSFCAVATSRDLLRLFSPAGLQMGVLTMEGGIVAMTARGHMLGLVWHSAPPQQQRQMLSAAIWDVTEQTQVSSGRLPLAPNATLTWLGFTDAGALAAYDSEGTMLVRTPDFGGMWVPVFATAQARAERESENEVYWPVSLTGEDLVVVVCSEAAPYPRVQPPPVLSTLPLRVPTVGTSGESNSNVRDPEEELIRVGMRLACLRSRQQQGEEDEADIETTEKLADAARVKLFSEAVRNNRLPRALDLASRMHTAWALEGALKLANHHKVPALADRVSALLQRLAYQLFRAFAQPATFDDSGRFPGAGDLSFTTAESLGFGASQDLPLESRPLLQNSRRTGVIAVKVGMTQEWDQWKVRIPLTILWIDDCQVVQQKTQQREGYTALQLGCGAKREKNVNIAQTGHCRAAGVPLKRKYAEFRVTEDALLPVGTHVGAAHFVPGQYLDITGTTIGKGFQGVMKRWGFSGQPASHGNSLAHRAAGSIGGGQDPGRVWKVHPMPGRMGNRRRTASCVWLYKVDPARNLLYVKGQVPGHKGNFLLVKDAILKKFEKQPPRPFPTFIGEAGDDIITAPTAAQDPYLQT</sequence>
<feature type="domain" description="WDHD1/CFT4 second beta-propeller" evidence="11">
    <location>
        <begin position="439"/>
        <end position="726"/>
    </location>
</feature>
<dbReference type="GO" id="GO:0006412">
    <property type="term" value="P:translation"/>
    <property type="evidence" value="ECO:0007669"/>
    <property type="project" value="InterPro"/>
</dbReference>
<dbReference type="SUPFAM" id="SSF50978">
    <property type="entry name" value="WD40 repeat-like"/>
    <property type="match status" value="1"/>
</dbReference>
<dbReference type="Gene3D" id="3.30.160.810">
    <property type="match status" value="1"/>
</dbReference>
<evidence type="ECO:0000256" key="10">
    <source>
        <dbReference type="SAM" id="MobiDB-lite"/>
    </source>
</evidence>
<dbReference type="Pfam" id="PF20946">
    <property type="entry name" value="Ctf4_C"/>
    <property type="match status" value="1"/>
</dbReference>
<dbReference type="AlphaFoldDB" id="A0AAW1NTF9"/>
<dbReference type="InterPro" id="IPR000597">
    <property type="entry name" value="Ribosomal_uL3"/>
</dbReference>
<evidence type="ECO:0000256" key="4">
    <source>
        <dbReference type="ARBA" id="ARBA00022737"/>
    </source>
</evidence>
<dbReference type="InterPro" id="IPR048591">
    <property type="entry name" value="WDHD1/CFT4_hel"/>
</dbReference>
<dbReference type="FunFam" id="3.30.160.810:FF:000001">
    <property type="entry name" value="50S ribosomal protein L3"/>
    <property type="match status" value="1"/>
</dbReference>
<dbReference type="InterPro" id="IPR019927">
    <property type="entry name" value="Ribosomal_uL3_bac/org-type"/>
</dbReference>
<dbReference type="InterPro" id="IPR022100">
    <property type="entry name" value="WDHD1/CFT4_beta-prop_2nd"/>
</dbReference>
<dbReference type="PROSITE" id="PS00474">
    <property type="entry name" value="RIBOSOMAL_L3"/>
    <property type="match status" value="1"/>
</dbReference>
<dbReference type="InterPro" id="IPR019926">
    <property type="entry name" value="Ribosomal_uL3_CS"/>
</dbReference>
<reference evidence="14 15" key="1">
    <citation type="journal article" date="2024" name="Nat. Commun.">
        <title>Phylogenomics reveals the evolutionary origins of lichenization in chlorophyte algae.</title>
        <authorList>
            <person name="Puginier C."/>
            <person name="Libourel C."/>
            <person name="Otte J."/>
            <person name="Skaloud P."/>
            <person name="Haon M."/>
            <person name="Grisel S."/>
            <person name="Petersen M."/>
            <person name="Berrin J.G."/>
            <person name="Delaux P.M."/>
            <person name="Dal Grande F."/>
            <person name="Keller J."/>
        </authorList>
    </citation>
    <scope>NUCLEOTIDE SEQUENCE [LARGE SCALE GENOMIC DNA]</scope>
    <source>
        <strain evidence="14 15">SAG 2036</strain>
    </source>
</reference>
<dbReference type="GO" id="GO:0043596">
    <property type="term" value="C:nuclear replication fork"/>
    <property type="evidence" value="ECO:0007669"/>
    <property type="project" value="TreeGrafter"/>
</dbReference>
<feature type="domain" description="WDHD1/CFT4 helical bundle" evidence="12">
    <location>
        <begin position="741"/>
        <end position="834"/>
    </location>
</feature>
<keyword evidence="15" id="KW-1185">Reference proteome</keyword>
<evidence type="ECO:0000259" key="12">
    <source>
        <dbReference type="Pfam" id="PF20946"/>
    </source>
</evidence>
<comment type="caution">
    <text evidence="14">The sequence shown here is derived from an EMBL/GenBank/DDBJ whole genome shotgun (WGS) entry which is preliminary data.</text>
</comment>
<dbReference type="EMBL" id="JALJOQ010000145">
    <property type="protein sequence ID" value="KAK9794007.1"/>
    <property type="molecule type" value="Genomic_DNA"/>
</dbReference>
<feature type="repeat" description="WD" evidence="8">
    <location>
        <begin position="151"/>
        <end position="185"/>
    </location>
</feature>
<dbReference type="GO" id="GO:0003682">
    <property type="term" value="F:chromatin binding"/>
    <property type="evidence" value="ECO:0007669"/>
    <property type="project" value="TreeGrafter"/>
</dbReference>
<proteinExistence type="inferred from homology"/>
<dbReference type="NCBIfam" id="TIGR03625">
    <property type="entry name" value="L3_bact"/>
    <property type="match status" value="1"/>
</dbReference>
<dbReference type="GO" id="GO:0006281">
    <property type="term" value="P:DNA repair"/>
    <property type="evidence" value="ECO:0007669"/>
    <property type="project" value="TreeGrafter"/>
</dbReference>
<dbReference type="PANTHER" id="PTHR19932:SF10">
    <property type="entry name" value="WD REPEAT AND HMG-BOX DNA-BINDING PROTEIN 1"/>
    <property type="match status" value="1"/>
</dbReference>
<dbReference type="SUPFAM" id="SSF50447">
    <property type="entry name" value="Translation proteins"/>
    <property type="match status" value="1"/>
</dbReference>
<organism evidence="14 15">
    <name type="scientific">Symbiochloris irregularis</name>
    <dbReference type="NCBI Taxonomy" id="706552"/>
    <lineage>
        <taxon>Eukaryota</taxon>
        <taxon>Viridiplantae</taxon>
        <taxon>Chlorophyta</taxon>
        <taxon>core chlorophytes</taxon>
        <taxon>Trebouxiophyceae</taxon>
        <taxon>Trebouxiales</taxon>
        <taxon>Trebouxiaceae</taxon>
        <taxon>Symbiochloris</taxon>
    </lineage>
</organism>
<name>A0AAW1NTF9_9CHLO</name>
<evidence type="ECO:0000259" key="13">
    <source>
        <dbReference type="Pfam" id="PF24817"/>
    </source>
</evidence>
<evidence type="ECO:0000256" key="1">
    <source>
        <dbReference type="ARBA" id="ARBA00004123"/>
    </source>
</evidence>
<dbReference type="Pfam" id="PF12341">
    <property type="entry name" value="Mcl1_mid"/>
    <property type="match status" value="1"/>
</dbReference>
<dbReference type="InterPro" id="IPR015943">
    <property type="entry name" value="WD40/YVTN_repeat-like_dom_sf"/>
</dbReference>
<dbReference type="Gene3D" id="2.40.30.10">
    <property type="entry name" value="Translation factors"/>
    <property type="match status" value="1"/>
</dbReference>
<evidence type="ECO:0000256" key="2">
    <source>
        <dbReference type="ARBA" id="ARBA00006540"/>
    </source>
</evidence>
<dbReference type="PANTHER" id="PTHR19932">
    <property type="entry name" value="WD REPEAT AND HMG-BOX DNA BINDING PROTEIN"/>
    <property type="match status" value="1"/>
</dbReference>
<dbReference type="SMART" id="SM00320">
    <property type="entry name" value="WD40"/>
    <property type="match status" value="5"/>
</dbReference>
<feature type="domain" description="WDHD1 first WD40" evidence="13">
    <location>
        <begin position="31"/>
        <end position="309"/>
    </location>
</feature>
<feature type="region of interest" description="Disordered" evidence="10">
    <location>
        <begin position="1022"/>
        <end position="1042"/>
    </location>
</feature>
<evidence type="ECO:0000313" key="15">
    <source>
        <dbReference type="Proteomes" id="UP001465755"/>
    </source>
</evidence>
<dbReference type="GO" id="GO:0005840">
    <property type="term" value="C:ribosome"/>
    <property type="evidence" value="ECO:0007669"/>
    <property type="project" value="UniProtKB-KW"/>
</dbReference>
<dbReference type="Pfam" id="PF00297">
    <property type="entry name" value="Ribosomal_L3"/>
    <property type="match status" value="1"/>
</dbReference>
<comment type="subcellular location">
    <subcellularLocation>
        <location evidence="1">Nucleus</location>
    </subcellularLocation>
</comment>
<dbReference type="GO" id="GO:1990904">
    <property type="term" value="C:ribonucleoprotein complex"/>
    <property type="evidence" value="ECO:0007669"/>
    <property type="project" value="UniProtKB-KW"/>
</dbReference>
<accession>A0AAW1NTF9</accession>
<dbReference type="GO" id="GO:0000278">
    <property type="term" value="P:mitotic cell cycle"/>
    <property type="evidence" value="ECO:0007669"/>
    <property type="project" value="TreeGrafter"/>
</dbReference>
<evidence type="ECO:0000313" key="14">
    <source>
        <dbReference type="EMBL" id="KAK9794007.1"/>
    </source>
</evidence>